<dbReference type="PANTHER" id="PTHR38537:SF13">
    <property type="entry name" value="JITTERBUG, ISOFORM N"/>
    <property type="match status" value="1"/>
</dbReference>
<feature type="domain" description="Calponin-homology (CH)" evidence="3">
    <location>
        <begin position="37"/>
        <end position="146"/>
    </location>
</feature>
<dbReference type="GO" id="GO:0051015">
    <property type="term" value="F:actin filament binding"/>
    <property type="evidence" value="ECO:0007669"/>
    <property type="project" value="InterPro"/>
</dbReference>
<dbReference type="AlphaFoldDB" id="A0A9P0HNN3"/>
<dbReference type="Proteomes" id="UP001152798">
    <property type="component" value="Chromosome 6"/>
</dbReference>
<evidence type="ECO:0000256" key="2">
    <source>
        <dbReference type="ARBA" id="ARBA00023203"/>
    </source>
</evidence>
<keyword evidence="1" id="KW-0677">Repeat</keyword>
<dbReference type="OrthoDB" id="18740at2759"/>
<keyword evidence="2" id="KW-0009">Actin-binding</keyword>
<dbReference type="SUPFAM" id="SSF47576">
    <property type="entry name" value="Calponin-homology domain, CH-domain"/>
    <property type="match status" value="1"/>
</dbReference>
<protein>
    <recommendedName>
        <fullName evidence="3">Calponin-homology (CH) domain-containing protein</fullName>
    </recommendedName>
</protein>
<evidence type="ECO:0000313" key="5">
    <source>
        <dbReference type="Proteomes" id="UP001152798"/>
    </source>
</evidence>
<dbReference type="PROSITE" id="PS00019">
    <property type="entry name" value="ACTININ_1"/>
    <property type="match status" value="1"/>
</dbReference>
<sequence>MAAEPLGISQIGLVARSPEGHAAKGMAIKGHEDLWVEIQAHTFRNWVNEHLRVVGAEVRDLAVDFGDGTRLCLLVEQLQKKKLRTNWIRRPMNQHHCLENVSAALTAIAEDGVKLVNIGESNVKPLLCFHCSPNLALSISSSVTLE</sequence>
<dbReference type="Pfam" id="PF00307">
    <property type="entry name" value="CH"/>
    <property type="match status" value="1"/>
</dbReference>
<dbReference type="Gene3D" id="1.10.418.10">
    <property type="entry name" value="Calponin-like domain"/>
    <property type="match status" value="1"/>
</dbReference>
<keyword evidence="5" id="KW-1185">Reference proteome</keyword>
<dbReference type="InterPro" id="IPR001589">
    <property type="entry name" value="Actinin_actin-bd_CS"/>
</dbReference>
<evidence type="ECO:0000313" key="4">
    <source>
        <dbReference type="EMBL" id="CAH1404706.1"/>
    </source>
</evidence>
<dbReference type="PANTHER" id="PTHR38537">
    <property type="entry name" value="JITTERBUG, ISOFORM N"/>
    <property type="match status" value="1"/>
</dbReference>
<dbReference type="PROSITE" id="PS50021">
    <property type="entry name" value="CH"/>
    <property type="match status" value="1"/>
</dbReference>
<reference evidence="4" key="1">
    <citation type="submission" date="2022-01" db="EMBL/GenBank/DDBJ databases">
        <authorList>
            <person name="King R."/>
        </authorList>
    </citation>
    <scope>NUCLEOTIDE SEQUENCE</scope>
</reference>
<dbReference type="InterPro" id="IPR044801">
    <property type="entry name" value="Filamin"/>
</dbReference>
<dbReference type="EMBL" id="OV725082">
    <property type="protein sequence ID" value="CAH1404706.1"/>
    <property type="molecule type" value="Genomic_DNA"/>
</dbReference>
<name>A0A9P0HNN3_NEZVI</name>
<dbReference type="GO" id="GO:0030036">
    <property type="term" value="P:actin cytoskeleton organization"/>
    <property type="evidence" value="ECO:0007669"/>
    <property type="project" value="InterPro"/>
</dbReference>
<accession>A0A9P0HNN3</accession>
<evidence type="ECO:0000259" key="3">
    <source>
        <dbReference type="PROSITE" id="PS50021"/>
    </source>
</evidence>
<dbReference type="InterPro" id="IPR001715">
    <property type="entry name" value="CH_dom"/>
</dbReference>
<proteinExistence type="predicted"/>
<organism evidence="4 5">
    <name type="scientific">Nezara viridula</name>
    <name type="common">Southern green stink bug</name>
    <name type="synonym">Cimex viridulus</name>
    <dbReference type="NCBI Taxonomy" id="85310"/>
    <lineage>
        <taxon>Eukaryota</taxon>
        <taxon>Metazoa</taxon>
        <taxon>Ecdysozoa</taxon>
        <taxon>Arthropoda</taxon>
        <taxon>Hexapoda</taxon>
        <taxon>Insecta</taxon>
        <taxon>Pterygota</taxon>
        <taxon>Neoptera</taxon>
        <taxon>Paraneoptera</taxon>
        <taxon>Hemiptera</taxon>
        <taxon>Heteroptera</taxon>
        <taxon>Panheteroptera</taxon>
        <taxon>Pentatomomorpha</taxon>
        <taxon>Pentatomoidea</taxon>
        <taxon>Pentatomidae</taxon>
        <taxon>Pentatominae</taxon>
        <taxon>Nezara</taxon>
    </lineage>
</organism>
<dbReference type="InterPro" id="IPR036872">
    <property type="entry name" value="CH_dom_sf"/>
</dbReference>
<evidence type="ECO:0000256" key="1">
    <source>
        <dbReference type="ARBA" id="ARBA00022737"/>
    </source>
</evidence>
<gene>
    <name evidence="4" type="ORF">NEZAVI_LOCUS13067</name>
</gene>